<feature type="transmembrane region" description="Helical" evidence="1">
    <location>
        <begin position="75"/>
        <end position="99"/>
    </location>
</feature>
<sequence length="194" mass="22112">MGFNTWSYIYSADRSAIPMMWSDYICIAFSNENTNHPSSAVKLSSFVIKEFGIHNEHCIHNHPHGVEVVSVEEHLTFILVAMEVHLTFILVAIEVHLTVPLSSRGHGGAPHISFRGLEVHLIFLLVAMEVHLTFLRVAMEMHLTFLLVAIEVHLIFFLVATEVHLTFFFLVAMEVLFHTTSEHLKIDILDLDLR</sequence>
<evidence type="ECO:0000313" key="2">
    <source>
        <dbReference type="EMBL" id="ELU03521.1"/>
    </source>
</evidence>
<feature type="transmembrane region" description="Helical" evidence="1">
    <location>
        <begin position="145"/>
        <end position="171"/>
    </location>
</feature>
<reference evidence="3" key="3">
    <citation type="submission" date="2015-06" db="UniProtKB">
        <authorList>
            <consortium name="EnsemblMetazoa"/>
        </authorList>
    </citation>
    <scope>IDENTIFICATION</scope>
</reference>
<keyword evidence="1" id="KW-0472">Membrane</keyword>
<reference evidence="2 4" key="2">
    <citation type="journal article" date="2013" name="Nature">
        <title>Insights into bilaterian evolution from three spiralian genomes.</title>
        <authorList>
            <person name="Simakov O."/>
            <person name="Marletaz F."/>
            <person name="Cho S.J."/>
            <person name="Edsinger-Gonzales E."/>
            <person name="Havlak P."/>
            <person name="Hellsten U."/>
            <person name="Kuo D.H."/>
            <person name="Larsson T."/>
            <person name="Lv J."/>
            <person name="Arendt D."/>
            <person name="Savage R."/>
            <person name="Osoegawa K."/>
            <person name="de Jong P."/>
            <person name="Grimwood J."/>
            <person name="Chapman J.A."/>
            <person name="Shapiro H."/>
            <person name="Aerts A."/>
            <person name="Otillar R.P."/>
            <person name="Terry A.Y."/>
            <person name="Boore J.L."/>
            <person name="Grigoriev I.V."/>
            <person name="Lindberg D.R."/>
            <person name="Seaver E.C."/>
            <person name="Weisblat D.A."/>
            <person name="Putnam N.H."/>
            <person name="Rokhsar D.S."/>
        </authorList>
    </citation>
    <scope>NUCLEOTIDE SEQUENCE</scope>
    <source>
        <strain evidence="2 4">I ESC-2004</strain>
    </source>
</reference>
<proteinExistence type="predicted"/>
<accession>R7UBQ2</accession>
<dbReference type="AlphaFoldDB" id="R7UBQ2"/>
<reference evidence="4" key="1">
    <citation type="submission" date="2012-12" db="EMBL/GenBank/DDBJ databases">
        <authorList>
            <person name="Hellsten U."/>
            <person name="Grimwood J."/>
            <person name="Chapman J.A."/>
            <person name="Shapiro H."/>
            <person name="Aerts A."/>
            <person name="Otillar R.P."/>
            <person name="Terry A.Y."/>
            <person name="Boore J.L."/>
            <person name="Simakov O."/>
            <person name="Marletaz F."/>
            <person name="Cho S.-J."/>
            <person name="Edsinger-Gonzales E."/>
            <person name="Havlak P."/>
            <person name="Kuo D.-H."/>
            <person name="Larsson T."/>
            <person name="Lv J."/>
            <person name="Arendt D."/>
            <person name="Savage R."/>
            <person name="Osoegawa K."/>
            <person name="de Jong P."/>
            <person name="Lindberg D.R."/>
            <person name="Seaver E.C."/>
            <person name="Weisblat D.A."/>
            <person name="Putnam N.H."/>
            <person name="Grigoriev I.V."/>
            <person name="Rokhsar D.S."/>
        </authorList>
    </citation>
    <scope>NUCLEOTIDE SEQUENCE</scope>
    <source>
        <strain evidence="4">I ESC-2004</strain>
    </source>
</reference>
<dbReference type="HOGENOM" id="CLU_1403667_0_0_1"/>
<keyword evidence="1" id="KW-1133">Transmembrane helix</keyword>
<evidence type="ECO:0000256" key="1">
    <source>
        <dbReference type="SAM" id="Phobius"/>
    </source>
</evidence>
<dbReference type="EMBL" id="AMQN01008410">
    <property type="status" value="NOT_ANNOTATED_CDS"/>
    <property type="molecule type" value="Genomic_DNA"/>
</dbReference>
<feature type="transmembrane region" description="Helical" evidence="1">
    <location>
        <begin position="119"/>
        <end position="139"/>
    </location>
</feature>
<evidence type="ECO:0000313" key="3">
    <source>
        <dbReference type="EnsemblMetazoa" id="CapteP201010"/>
    </source>
</evidence>
<name>R7UBQ2_CAPTE</name>
<evidence type="ECO:0000313" key="4">
    <source>
        <dbReference type="Proteomes" id="UP000014760"/>
    </source>
</evidence>
<dbReference type="Proteomes" id="UP000014760">
    <property type="component" value="Unassembled WGS sequence"/>
</dbReference>
<protein>
    <submittedName>
        <fullName evidence="2 3">Uncharacterized protein</fullName>
    </submittedName>
</protein>
<organism evidence="2">
    <name type="scientific">Capitella teleta</name>
    <name type="common">Polychaete worm</name>
    <dbReference type="NCBI Taxonomy" id="283909"/>
    <lineage>
        <taxon>Eukaryota</taxon>
        <taxon>Metazoa</taxon>
        <taxon>Spiralia</taxon>
        <taxon>Lophotrochozoa</taxon>
        <taxon>Annelida</taxon>
        <taxon>Polychaeta</taxon>
        <taxon>Sedentaria</taxon>
        <taxon>Scolecida</taxon>
        <taxon>Capitellidae</taxon>
        <taxon>Capitella</taxon>
    </lineage>
</organism>
<keyword evidence="4" id="KW-1185">Reference proteome</keyword>
<dbReference type="EnsemblMetazoa" id="CapteT201010">
    <property type="protein sequence ID" value="CapteP201010"/>
    <property type="gene ID" value="CapteG201010"/>
</dbReference>
<keyword evidence="1" id="KW-0812">Transmembrane</keyword>
<gene>
    <name evidence="2" type="ORF">CAPTEDRAFT_201010</name>
</gene>
<dbReference type="EMBL" id="KB303059">
    <property type="protein sequence ID" value="ELU03521.1"/>
    <property type="molecule type" value="Genomic_DNA"/>
</dbReference>